<dbReference type="Gene3D" id="3.40.50.720">
    <property type="entry name" value="NAD(P)-binding Rossmann-like Domain"/>
    <property type="match status" value="1"/>
</dbReference>
<comment type="caution">
    <text evidence="4">The sequence shown here is derived from an EMBL/GenBank/DDBJ whole genome shotgun (WGS) entry which is preliminary data.</text>
</comment>
<sequence>MRSRQADSFSRRTFGKTLLGVSLPLILPSHVLAAGPNSRIRVGQIGCGRIARDHDMVGVLKSGMADIVAVCDVDANRAADGKKRVEELYRQIGGSAPQVSVHKDYREILERKDIDAVVISTPDHWHAEPALAAVLAGKDVYLQKPFTMTIAEGIVLRDAVARTKRILQVGSQQRSWKQFRQAAELIRSGRIGQVRRVEIGLPIDPTAPDDPVQPVPEGLDYAQWLGPAQFAYYTEQRVHPRQGYSRPGWLRNEAFCLGMITGWGSHHYDTMHWALDLESSGPSRVEGSAEFPTNKIWNVHGAYDVKLTYPGDIKVHVSDKHNNGLKFFGDDGWIWVTRDGTATASDPSSGKTMPPLDASDQRLLDPKGLKVELPRSDSHHKNWLESVRSRKQPLAPAHIAHRSGSACIVSWIAMKLQRPLTWDVKSERFVNDEQANALLSRPERAPYGIGRLIKS</sequence>
<dbReference type="Pfam" id="PF01408">
    <property type="entry name" value="GFO_IDH_MocA"/>
    <property type="match status" value="1"/>
</dbReference>
<proteinExistence type="predicted"/>
<dbReference type="Proteomes" id="UP000661077">
    <property type="component" value="Unassembled WGS sequence"/>
</dbReference>
<evidence type="ECO:0000259" key="3">
    <source>
        <dbReference type="Pfam" id="PF19051"/>
    </source>
</evidence>
<dbReference type="PANTHER" id="PTHR43818">
    <property type="entry name" value="BCDNA.GH03377"/>
    <property type="match status" value="1"/>
</dbReference>
<dbReference type="SUPFAM" id="SSF55347">
    <property type="entry name" value="Glyceraldehyde-3-phosphate dehydrogenase-like, C-terminal domain"/>
    <property type="match status" value="1"/>
</dbReference>
<dbReference type="RefSeq" id="WP_203169077.1">
    <property type="nucleotide sequence ID" value="NZ_JAEVLS010000004.1"/>
</dbReference>
<dbReference type="InterPro" id="IPR036291">
    <property type="entry name" value="NAD(P)-bd_dom_sf"/>
</dbReference>
<reference evidence="4 5" key="1">
    <citation type="journal article" date="2021" name="Int. J. Syst. Evol. Microbiol.">
        <title>Steroidobacter gossypii sp. nov., isolated from soil of cotton cropping field.</title>
        <authorList>
            <person name="Huang R."/>
            <person name="Yang S."/>
            <person name="Zhen C."/>
            <person name="Liu W."/>
        </authorList>
    </citation>
    <scope>NUCLEOTIDE SEQUENCE [LARGE SCALE GENOMIC DNA]</scope>
    <source>
        <strain evidence="4 5">S1-65</strain>
    </source>
</reference>
<feature type="domain" description="Gfo/Idh/MocA-like oxidoreductase N-terminal" evidence="2">
    <location>
        <begin position="40"/>
        <end position="170"/>
    </location>
</feature>
<dbReference type="InterPro" id="IPR043906">
    <property type="entry name" value="Gfo/Idh/MocA_OxRdtase_bact_C"/>
</dbReference>
<dbReference type="EMBL" id="JAEVLS010000004">
    <property type="protein sequence ID" value="MBM0106966.1"/>
    <property type="molecule type" value="Genomic_DNA"/>
</dbReference>
<dbReference type="InterPro" id="IPR050463">
    <property type="entry name" value="Gfo/Idh/MocA_oxidrdct_glycsds"/>
</dbReference>
<dbReference type="InterPro" id="IPR000683">
    <property type="entry name" value="Gfo/Idh/MocA-like_OxRdtase_N"/>
</dbReference>
<evidence type="ECO:0000259" key="2">
    <source>
        <dbReference type="Pfam" id="PF01408"/>
    </source>
</evidence>
<accession>A0ABS1X149</accession>
<feature type="compositionally biased region" description="Polar residues" evidence="1">
    <location>
        <begin position="341"/>
        <end position="351"/>
    </location>
</feature>
<feature type="domain" description="Gfo/Idh/MocA-like oxidoreductase bacterial type C-terminal" evidence="3">
    <location>
        <begin position="212"/>
        <end position="291"/>
    </location>
</feature>
<gene>
    <name evidence="4" type="ORF">JM946_19695</name>
</gene>
<keyword evidence="5" id="KW-1185">Reference proteome</keyword>
<dbReference type="PANTHER" id="PTHR43818:SF5">
    <property type="entry name" value="OXIDOREDUCTASE FAMILY PROTEIN"/>
    <property type="match status" value="1"/>
</dbReference>
<evidence type="ECO:0000313" key="5">
    <source>
        <dbReference type="Proteomes" id="UP000661077"/>
    </source>
</evidence>
<protein>
    <submittedName>
        <fullName evidence="4">Gfo/Idh/MocA family oxidoreductase</fullName>
    </submittedName>
</protein>
<evidence type="ECO:0000256" key="1">
    <source>
        <dbReference type="SAM" id="MobiDB-lite"/>
    </source>
</evidence>
<dbReference type="Pfam" id="PF19051">
    <property type="entry name" value="GFO_IDH_MocA_C2"/>
    <property type="match status" value="2"/>
</dbReference>
<feature type="domain" description="Gfo/Idh/MocA-like oxidoreductase bacterial type C-terminal" evidence="3">
    <location>
        <begin position="372"/>
        <end position="448"/>
    </location>
</feature>
<dbReference type="Gene3D" id="3.30.360.10">
    <property type="entry name" value="Dihydrodipicolinate Reductase, domain 2"/>
    <property type="match status" value="1"/>
</dbReference>
<evidence type="ECO:0000313" key="4">
    <source>
        <dbReference type="EMBL" id="MBM0106966.1"/>
    </source>
</evidence>
<name>A0ABS1X149_9GAMM</name>
<feature type="region of interest" description="Disordered" evidence="1">
    <location>
        <begin position="341"/>
        <end position="360"/>
    </location>
</feature>
<organism evidence="4 5">
    <name type="scientific">Steroidobacter gossypii</name>
    <dbReference type="NCBI Taxonomy" id="2805490"/>
    <lineage>
        <taxon>Bacteria</taxon>
        <taxon>Pseudomonadati</taxon>
        <taxon>Pseudomonadota</taxon>
        <taxon>Gammaproteobacteria</taxon>
        <taxon>Steroidobacterales</taxon>
        <taxon>Steroidobacteraceae</taxon>
        <taxon>Steroidobacter</taxon>
    </lineage>
</organism>
<dbReference type="SUPFAM" id="SSF51735">
    <property type="entry name" value="NAD(P)-binding Rossmann-fold domains"/>
    <property type="match status" value="1"/>
</dbReference>